<sequence>DKGDPRFTVRNAPHGVAPLSFGVGAGSSRGMPDVSFGAFEEDKMSITASEEGLSSSEAEDSGEQPPTPRKAELTAMLLQASKTIGLEVDSPPSPERLRLDDWYL</sequence>
<evidence type="ECO:0000313" key="3">
    <source>
        <dbReference type="Proteomes" id="UP001529510"/>
    </source>
</evidence>
<proteinExistence type="predicted"/>
<organism evidence="2 3">
    <name type="scientific">Cirrhinus mrigala</name>
    <name type="common">Mrigala</name>
    <dbReference type="NCBI Taxonomy" id="683832"/>
    <lineage>
        <taxon>Eukaryota</taxon>
        <taxon>Metazoa</taxon>
        <taxon>Chordata</taxon>
        <taxon>Craniata</taxon>
        <taxon>Vertebrata</taxon>
        <taxon>Euteleostomi</taxon>
        <taxon>Actinopterygii</taxon>
        <taxon>Neopterygii</taxon>
        <taxon>Teleostei</taxon>
        <taxon>Ostariophysi</taxon>
        <taxon>Cypriniformes</taxon>
        <taxon>Cyprinidae</taxon>
        <taxon>Labeoninae</taxon>
        <taxon>Labeonini</taxon>
        <taxon>Cirrhinus</taxon>
    </lineage>
</organism>
<dbReference type="AlphaFoldDB" id="A0ABD0MLD6"/>
<gene>
    <name evidence="2" type="ORF">M9458_053848</name>
</gene>
<feature type="region of interest" description="Disordered" evidence="1">
    <location>
        <begin position="20"/>
        <end position="69"/>
    </location>
</feature>
<dbReference type="Proteomes" id="UP001529510">
    <property type="component" value="Unassembled WGS sequence"/>
</dbReference>
<evidence type="ECO:0000313" key="2">
    <source>
        <dbReference type="EMBL" id="KAL0150929.1"/>
    </source>
</evidence>
<protein>
    <submittedName>
        <fullName evidence="2">Uncharacterized protein</fullName>
    </submittedName>
</protein>
<feature type="non-terminal residue" evidence="2">
    <location>
        <position position="1"/>
    </location>
</feature>
<comment type="caution">
    <text evidence="2">The sequence shown here is derived from an EMBL/GenBank/DDBJ whole genome shotgun (WGS) entry which is preliminary data.</text>
</comment>
<keyword evidence="3" id="KW-1185">Reference proteome</keyword>
<evidence type="ECO:0000256" key="1">
    <source>
        <dbReference type="SAM" id="MobiDB-lite"/>
    </source>
</evidence>
<accession>A0ABD0MLD6</accession>
<name>A0ABD0MLD6_CIRMR</name>
<feature type="non-terminal residue" evidence="2">
    <location>
        <position position="104"/>
    </location>
</feature>
<dbReference type="EMBL" id="JAMKFB020000267">
    <property type="protein sequence ID" value="KAL0150929.1"/>
    <property type="molecule type" value="Genomic_DNA"/>
</dbReference>
<feature type="compositionally biased region" description="Basic and acidic residues" evidence="1">
    <location>
        <begin position="95"/>
        <end position="104"/>
    </location>
</feature>
<feature type="region of interest" description="Disordered" evidence="1">
    <location>
        <begin position="84"/>
        <end position="104"/>
    </location>
</feature>
<reference evidence="2 3" key="1">
    <citation type="submission" date="2024-05" db="EMBL/GenBank/DDBJ databases">
        <title>Genome sequencing and assembly of Indian major carp, Cirrhinus mrigala (Hamilton, 1822).</title>
        <authorList>
            <person name="Mohindra V."/>
            <person name="Chowdhury L.M."/>
            <person name="Lal K."/>
            <person name="Jena J.K."/>
        </authorList>
    </citation>
    <scope>NUCLEOTIDE SEQUENCE [LARGE SCALE GENOMIC DNA]</scope>
    <source>
        <strain evidence="2">CM1030</strain>
        <tissue evidence="2">Blood</tissue>
    </source>
</reference>